<comment type="caution">
    <text evidence="1">The sequence shown here is derived from an EMBL/GenBank/DDBJ whole genome shotgun (WGS) entry which is preliminary data.</text>
</comment>
<accession>A0A371F3Z8</accession>
<gene>
    <name evidence="1" type="ORF">CR513_47489</name>
</gene>
<dbReference type="AlphaFoldDB" id="A0A371F3Z8"/>
<feature type="non-terminal residue" evidence="1">
    <location>
        <position position="73"/>
    </location>
</feature>
<protein>
    <submittedName>
        <fullName evidence="1">Uncharacterized protein</fullName>
    </submittedName>
</protein>
<feature type="non-terminal residue" evidence="1">
    <location>
        <position position="1"/>
    </location>
</feature>
<dbReference type="Proteomes" id="UP000257109">
    <property type="component" value="Unassembled WGS sequence"/>
</dbReference>
<evidence type="ECO:0000313" key="1">
    <source>
        <dbReference type="EMBL" id="RDX72965.1"/>
    </source>
</evidence>
<organism evidence="1 2">
    <name type="scientific">Mucuna pruriens</name>
    <name type="common">Velvet bean</name>
    <name type="synonym">Dolichos pruriens</name>
    <dbReference type="NCBI Taxonomy" id="157652"/>
    <lineage>
        <taxon>Eukaryota</taxon>
        <taxon>Viridiplantae</taxon>
        <taxon>Streptophyta</taxon>
        <taxon>Embryophyta</taxon>
        <taxon>Tracheophyta</taxon>
        <taxon>Spermatophyta</taxon>
        <taxon>Magnoliopsida</taxon>
        <taxon>eudicotyledons</taxon>
        <taxon>Gunneridae</taxon>
        <taxon>Pentapetalae</taxon>
        <taxon>rosids</taxon>
        <taxon>fabids</taxon>
        <taxon>Fabales</taxon>
        <taxon>Fabaceae</taxon>
        <taxon>Papilionoideae</taxon>
        <taxon>50 kb inversion clade</taxon>
        <taxon>NPAAA clade</taxon>
        <taxon>indigoferoid/millettioid clade</taxon>
        <taxon>Phaseoleae</taxon>
        <taxon>Mucuna</taxon>
    </lineage>
</organism>
<proteinExistence type="predicted"/>
<sequence>IQNRDHQEGNLWDKATIGRNSARVLGKIQQIYFYEGLSMMDKSMIDAANGGALTDKTPAAIRHLISNMASNTQ</sequence>
<evidence type="ECO:0000313" key="2">
    <source>
        <dbReference type="Proteomes" id="UP000257109"/>
    </source>
</evidence>
<keyword evidence="2" id="KW-1185">Reference proteome</keyword>
<name>A0A371F3Z8_MUCPR</name>
<dbReference type="EMBL" id="QJKJ01010700">
    <property type="protein sequence ID" value="RDX72965.1"/>
    <property type="molecule type" value="Genomic_DNA"/>
</dbReference>
<dbReference type="OrthoDB" id="1689420at2759"/>
<reference evidence="1" key="1">
    <citation type="submission" date="2018-05" db="EMBL/GenBank/DDBJ databases">
        <title>Draft genome of Mucuna pruriens seed.</title>
        <authorList>
            <person name="Nnadi N.E."/>
            <person name="Vos R."/>
            <person name="Hasami M.H."/>
            <person name="Devisetty U.K."/>
            <person name="Aguiy J.C."/>
        </authorList>
    </citation>
    <scope>NUCLEOTIDE SEQUENCE [LARGE SCALE GENOMIC DNA]</scope>
    <source>
        <strain evidence="1">JCA_2017</strain>
    </source>
</reference>